<evidence type="ECO:0000256" key="5">
    <source>
        <dbReference type="ARBA" id="ARBA00022691"/>
    </source>
</evidence>
<feature type="compositionally biased region" description="Low complexity" evidence="7">
    <location>
        <begin position="38"/>
        <end position="50"/>
    </location>
</feature>
<keyword evidence="4 6" id="KW-0808">Transferase</keyword>
<feature type="compositionally biased region" description="Low complexity" evidence="7">
    <location>
        <begin position="1"/>
        <end position="17"/>
    </location>
</feature>
<keyword evidence="5 6" id="KW-0949">S-adenosyl-L-methionine</keyword>
<dbReference type="KEGG" id="smai:EXU30_09785"/>
<dbReference type="PIRSF" id="PIRSF029038">
    <property type="entry name" value="Mtase_YbiN_prd"/>
    <property type="match status" value="1"/>
</dbReference>
<proteinExistence type="inferred from homology"/>
<dbReference type="CDD" id="cd02440">
    <property type="entry name" value="AdoMet_MTases"/>
    <property type="match status" value="1"/>
</dbReference>
<evidence type="ECO:0000313" key="9">
    <source>
        <dbReference type="Proteomes" id="UP000291106"/>
    </source>
</evidence>
<protein>
    <recommendedName>
        <fullName evidence="6">Ribosomal RNA large subunit methyltransferase F</fullName>
        <ecNumber evidence="6">2.1.1.181</ecNumber>
    </recommendedName>
    <alternativeName>
        <fullName evidence="6">23S rRNA mA1618 methyltransferase</fullName>
    </alternativeName>
    <alternativeName>
        <fullName evidence="6">rRNA adenine N-6-methyltransferase</fullName>
    </alternativeName>
</protein>
<dbReference type="RefSeq" id="WP_130599591.1">
    <property type="nucleotide sequence ID" value="NZ_CP036200.1"/>
</dbReference>
<accession>A0A411PHU7</accession>
<keyword evidence="9" id="KW-1185">Reference proteome</keyword>
<dbReference type="AlphaFoldDB" id="A0A411PHU7"/>
<feature type="compositionally biased region" description="Polar residues" evidence="7">
    <location>
        <begin position="18"/>
        <end position="29"/>
    </location>
</feature>
<evidence type="ECO:0000256" key="4">
    <source>
        <dbReference type="ARBA" id="ARBA00022679"/>
    </source>
</evidence>
<dbReference type="GO" id="GO:0070475">
    <property type="term" value="P:rRNA base methylation"/>
    <property type="evidence" value="ECO:0007669"/>
    <property type="project" value="TreeGrafter"/>
</dbReference>
<dbReference type="GO" id="GO:0052907">
    <property type="term" value="F:23S rRNA (adenine(1618)-N(6))-methyltransferase activity"/>
    <property type="evidence" value="ECO:0007669"/>
    <property type="project" value="UniProtKB-EC"/>
</dbReference>
<reference evidence="8 9" key="1">
    <citation type="submission" date="2019-02" db="EMBL/GenBank/DDBJ databases">
        <title>Shewanella sp. D4-2 isolated from Dokdo Island.</title>
        <authorList>
            <person name="Baek K."/>
        </authorList>
    </citation>
    <scope>NUCLEOTIDE SEQUENCE [LARGE SCALE GENOMIC DNA]</scope>
    <source>
        <strain evidence="8 9">D4-2</strain>
    </source>
</reference>
<feature type="region of interest" description="Disordered" evidence="7">
    <location>
        <begin position="1"/>
        <end position="67"/>
    </location>
</feature>
<evidence type="ECO:0000256" key="6">
    <source>
        <dbReference type="HAMAP-Rule" id="MF_01848"/>
    </source>
</evidence>
<gene>
    <name evidence="6 8" type="primary">rlmF</name>
    <name evidence="8" type="ORF">EXU30_09785</name>
</gene>
<evidence type="ECO:0000256" key="1">
    <source>
        <dbReference type="ARBA" id="ARBA00022490"/>
    </source>
</evidence>
<dbReference type="PANTHER" id="PTHR13393:SF0">
    <property type="entry name" value="RNA N6-ADENOSINE-METHYLTRANSFERASE METTL16"/>
    <property type="match status" value="1"/>
</dbReference>
<dbReference type="NCBIfam" id="NF008725">
    <property type="entry name" value="PRK11727.1"/>
    <property type="match status" value="1"/>
</dbReference>
<dbReference type="InterPro" id="IPR010286">
    <property type="entry name" value="METTL16/RlmF"/>
</dbReference>
<evidence type="ECO:0000256" key="7">
    <source>
        <dbReference type="SAM" id="MobiDB-lite"/>
    </source>
</evidence>
<sequence length="383" mass="42152">MSAKSSSKASQHQARSANNKQNRPVSKSASSKKRTNKSAKISSKSSQKAAVGKRNISKSLHPRNKHNHGYDFERLIKAVPSLRKHVKTNDFGHLSIDFADPLAVKALNGAILYSDYDIREWDIPQGFLCPPIPGRVDYLHYIADLIGARAGSKRKVKALDIGTGANGVYPLLGIREYQWQFVASDIDPISLDNVGQIATANSLTATQLQLRQQANADNVFVGVIHADDRFDVTLCNPPFHKSLADAMAGTKRKLANLDANRKAKFGDKAAGQSKAIGNKAAAQTNTKGELNFGGQKAELWCDGGEIQFLSNMINESKQFAFQVRWFTTLVSKSENLKPCKALLAKHKAAQVKQIDMHQGNKITRILAWSFMDAATQKQWLQLS</sequence>
<dbReference type="Proteomes" id="UP000291106">
    <property type="component" value="Chromosome"/>
</dbReference>
<dbReference type="OrthoDB" id="1115728at2"/>
<keyword evidence="2 6" id="KW-0698">rRNA processing</keyword>
<comment type="subcellular location">
    <subcellularLocation>
        <location evidence="6">Cytoplasm</location>
    </subcellularLocation>
</comment>
<name>A0A411PHU7_9GAMM</name>
<comment type="function">
    <text evidence="6">Specifically methylates the adenine in position 1618 of 23S rRNA.</text>
</comment>
<dbReference type="EC" id="2.1.1.181" evidence="6"/>
<dbReference type="Gene3D" id="3.40.50.150">
    <property type="entry name" value="Vaccinia Virus protein VP39"/>
    <property type="match status" value="1"/>
</dbReference>
<evidence type="ECO:0000256" key="2">
    <source>
        <dbReference type="ARBA" id="ARBA00022552"/>
    </source>
</evidence>
<organism evidence="8 9">
    <name type="scientific">Shewanella maritima</name>
    <dbReference type="NCBI Taxonomy" id="2520507"/>
    <lineage>
        <taxon>Bacteria</taxon>
        <taxon>Pseudomonadati</taxon>
        <taxon>Pseudomonadota</taxon>
        <taxon>Gammaproteobacteria</taxon>
        <taxon>Alteromonadales</taxon>
        <taxon>Shewanellaceae</taxon>
        <taxon>Shewanella</taxon>
    </lineage>
</organism>
<dbReference type="PANTHER" id="PTHR13393">
    <property type="entry name" value="SAM-DEPENDENT METHYLTRANSFERASE"/>
    <property type="match status" value="1"/>
</dbReference>
<evidence type="ECO:0000313" key="8">
    <source>
        <dbReference type="EMBL" id="QBF82952.1"/>
    </source>
</evidence>
<keyword evidence="1 6" id="KW-0963">Cytoplasm</keyword>
<comment type="similarity">
    <text evidence="6">Belongs to the methyltransferase superfamily. METTL16/RlmF family.</text>
</comment>
<comment type="catalytic activity">
    <reaction evidence="6">
        <text>adenosine(1618) in 23S rRNA + S-adenosyl-L-methionine = N(6)-methyladenosine(1618) in 23S rRNA + S-adenosyl-L-homocysteine + H(+)</text>
        <dbReference type="Rhea" id="RHEA:16497"/>
        <dbReference type="Rhea" id="RHEA-COMP:10229"/>
        <dbReference type="Rhea" id="RHEA-COMP:10231"/>
        <dbReference type="ChEBI" id="CHEBI:15378"/>
        <dbReference type="ChEBI" id="CHEBI:57856"/>
        <dbReference type="ChEBI" id="CHEBI:59789"/>
        <dbReference type="ChEBI" id="CHEBI:74411"/>
        <dbReference type="ChEBI" id="CHEBI:74449"/>
        <dbReference type="EC" id="2.1.1.181"/>
    </reaction>
</comment>
<dbReference type="Pfam" id="PF05971">
    <property type="entry name" value="Methyltransf_10"/>
    <property type="match status" value="1"/>
</dbReference>
<evidence type="ECO:0000256" key="3">
    <source>
        <dbReference type="ARBA" id="ARBA00022603"/>
    </source>
</evidence>
<dbReference type="EMBL" id="CP036200">
    <property type="protein sequence ID" value="QBF82952.1"/>
    <property type="molecule type" value="Genomic_DNA"/>
</dbReference>
<keyword evidence="3 6" id="KW-0489">Methyltransferase</keyword>
<dbReference type="SUPFAM" id="SSF53335">
    <property type="entry name" value="S-adenosyl-L-methionine-dependent methyltransferases"/>
    <property type="match status" value="1"/>
</dbReference>
<dbReference type="HAMAP" id="MF_01848">
    <property type="entry name" value="23SrRNA_methyltr_F"/>
    <property type="match status" value="1"/>
</dbReference>
<dbReference type="GO" id="GO:0005737">
    <property type="term" value="C:cytoplasm"/>
    <property type="evidence" value="ECO:0007669"/>
    <property type="project" value="UniProtKB-SubCell"/>
</dbReference>
<dbReference type="InterPro" id="IPR029063">
    <property type="entry name" value="SAM-dependent_MTases_sf"/>
</dbReference>
<dbReference type="InterPro" id="IPR016909">
    <property type="entry name" value="rRNA_lsu_MeTfrase_F"/>
</dbReference>